<protein>
    <recommendedName>
        <fullName evidence="1">Dynamin N-terminal domain-containing protein</fullName>
    </recommendedName>
</protein>
<accession>A0A1V0S8P3</accession>
<dbReference type="SUPFAM" id="SSF52540">
    <property type="entry name" value="P-loop containing nucleoside triphosphate hydrolases"/>
    <property type="match status" value="1"/>
</dbReference>
<evidence type="ECO:0000313" key="2">
    <source>
        <dbReference type="EMBL" id="ARF08066.1"/>
    </source>
</evidence>
<reference evidence="2" key="1">
    <citation type="journal article" date="2017" name="Science">
        <title>Giant viruses with an expanded complement of translation system components.</title>
        <authorList>
            <person name="Schulz F."/>
            <person name="Yutin N."/>
            <person name="Ivanova N.N."/>
            <person name="Ortega D.R."/>
            <person name="Lee T.K."/>
            <person name="Vierheilig J."/>
            <person name="Daims H."/>
            <person name="Horn M."/>
            <person name="Wagner M."/>
            <person name="Jensen G.J."/>
            <person name="Kyrpides N.C."/>
            <person name="Koonin E.V."/>
            <person name="Woyke T."/>
        </authorList>
    </citation>
    <scope>NUCLEOTIDE SEQUENCE</scope>
    <source>
        <strain evidence="2">CTV1</strain>
    </source>
</reference>
<organism evidence="2">
    <name type="scientific">Catovirus CTV1</name>
    <dbReference type="NCBI Taxonomy" id="1977631"/>
    <lineage>
        <taxon>Viruses</taxon>
        <taxon>Varidnaviria</taxon>
        <taxon>Bamfordvirae</taxon>
        <taxon>Nucleocytoviricota</taxon>
        <taxon>Megaviricetes</taxon>
        <taxon>Imitervirales</taxon>
        <taxon>Mimiviridae</taxon>
        <taxon>Klosneuvirinae</taxon>
        <taxon>Catovirus</taxon>
    </lineage>
</organism>
<dbReference type="InterPro" id="IPR045063">
    <property type="entry name" value="Dynamin_N"/>
</dbReference>
<dbReference type="InterPro" id="IPR027417">
    <property type="entry name" value="P-loop_NTPase"/>
</dbReference>
<dbReference type="EMBL" id="KY684083">
    <property type="protein sequence ID" value="ARF08066.1"/>
    <property type="molecule type" value="Genomic_DNA"/>
</dbReference>
<feature type="domain" description="Dynamin N-terminal" evidence="1">
    <location>
        <begin position="13"/>
        <end position="194"/>
    </location>
</feature>
<dbReference type="Gene3D" id="3.40.50.300">
    <property type="entry name" value="P-loop containing nucleotide triphosphate hydrolases"/>
    <property type="match status" value="1"/>
</dbReference>
<evidence type="ECO:0000259" key="1">
    <source>
        <dbReference type="Pfam" id="PF00350"/>
    </source>
</evidence>
<proteinExistence type="predicted"/>
<name>A0A1V0S8P3_9VIRU</name>
<gene>
    <name evidence="2" type="ORF">Catovirus_1_116</name>
</gene>
<sequence length="615" mass="73219">MMLEDRIEKSATIIICGKRNVGKTTFIRDFFGIQYLPTDFDENTFGTLTIKNNDNNTMTIIKYDNTGQQITEKHKTSSNDSELEEKIKKKMKECRENKNYEYMAITIERKFDCKYGPLCIIDSQGTDDSATREKYKKQLQIEYDKADNCIYIINGQRMLEPGALNGDNTEVFNDLLNAHHHNKNIQIMITKYDDVVNMSNYKNKPFPTFEDKKQERLNIMIKKFEHFINQKNDKFKDKYDSLQDIIRKSMFFIYDEGNRHPHYESIIKEIDEYFKKIHGEYNKNVYYHHLIEKQMKFVIIFVNMLLTPIVEHNIIPEEVKTLINKFAETMHDDKYGKAVLYRILTFNDNVFTDLWKDLRQYYDIVKAMAQPKNNHSNSNIANKCDDNDMRHMKEYVFGKDIELKPYKIESYADDVVREFMKCMKSDEKYCHDELRQKTINDIRRDYKNLRNKELKYCIEMGEVKIEIISKFTESTPLFLDDGLDIRIDNMTFYSHKLHYPYYPNSHKSNEYKNVYEINISQPYGKKEKIFTGLHDGKKFSGEFTAHIKDSEPIRHTGEIKMDFLKINRNSSGGILDMIKSQITNLEFEKKLNDSIQIISRFRSDYIKSVYNQNYI</sequence>
<dbReference type="Pfam" id="PF00350">
    <property type="entry name" value="Dynamin_N"/>
    <property type="match status" value="1"/>
</dbReference>